<dbReference type="AlphaFoldDB" id="A0A3B1E0I0"/>
<accession>A0A3B1E0I0</accession>
<organism evidence="2">
    <name type="scientific">hydrothermal vent metagenome</name>
    <dbReference type="NCBI Taxonomy" id="652676"/>
    <lineage>
        <taxon>unclassified sequences</taxon>
        <taxon>metagenomes</taxon>
        <taxon>ecological metagenomes</taxon>
    </lineage>
</organism>
<protein>
    <submittedName>
        <fullName evidence="2">Uncharacterized protein</fullName>
    </submittedName>
</protein>
<feature type="non-terminal residue" evidence="2">
    <location>
        <position position="1"/>
    </location>
</feature>
<gene>
    <name evidence="2" type="ORF">MNBD_PLANCTO03-356</name>
</gene>
<evidence type="ECO:0000256" key="1">
    <source>
        <dbReference type="SAM" id="MobiDB-lite"/>
    </source>
</evidence>
<evidence type="ECO:0000313" key="2">
    <source>
        <dbReference type="EMBL" id="VAX41640.1"/>
    </source>
</evidence>
<dbReference type="EMBL" id="UOGK01000572">
    <property type="protein sequence ID" value="VAX41640.1"/>
    <property type="molecule type" value="Genomic_DNA"/>
</dbReference>
<name>A0A3B1E0I0_9ZZZZ</name>
<reference evidence="2" key="1">
    <citation type="submission" date="2018-06" db="EMBL/GenBank/DDBJ databases">
        <authorList>
            <person name="Zhirakovskaya E."/>
        </authorList>
    </citation>
    <scope>NUCLEOTIDE SEQUENCE</scope>
</reference>
<proteinExistence type="predicted"/>
<sequence length="51" mass="5721">LDIREPESTGTEAETELPPDPKTLAEKHPLVQHAMDLFNGRVERASLKKKP</sequence>
<feature type="region of interest" description="Disordered" evidence="1">
    <location>
        <begin position="1"/>
        <end position="24"/>
    </location>
</feature>